<gene>
    <name evidence="1" type="ORF">WICPIJ_007696</name>
</gene>
<keyword evidence="2" id="KW-1185">Reference proteome</keyword>
<evidence type="ECO:0000313" key="1">
    <source>
        <dbReference type="EMBL" id="KAH3681343.1"/>
    </source>
</evidence>
<organism evidence="1 2">
    <name type="scientific">Wickerhamomyces pijperi</name>
    <name type="common">Yeast</name>
    <name type="synonym">Pichia pijperi</name>
    <dbReference type="NCBI Taxonomy" id="599730"/>
    <lineage>
        <taxon>Eukaryota</taxon>
        <taxon>Fungi</taxon>
        <taxon>Dikarya</taxon>
        <taxon>Ascomycota</taxon>
        <taxon>Saccharomycotina</taxon>
        <taxon>Saccharomycetes</taxon>
        <taxon>Phaffomycetales</taxon>
        <taxon>Wickerhamomycetaceae</taxon>
        <taxon>Wickerhamomyces</taxon>
    </lineage>
</organism>
<dbReference type="AlphaFoldDB" id="A0A9P8PZG0"/>
<name>A0A9P8PZG0_WICPI</name>
<proteinExistence type="predicted"/>
<protein>
    <submittedName>
        <fullName evidence="1">Uncharacterized protein</fullName>
    </submittedName>
</protein>
<evidence type="ECO:0000313" key="2">
    <source>
        <dbReference type="Proteomes" id="UP000774326"/>
    </source>
</evidence>
<sequence>MSNNSETTRLIQGTIDRLEYFQHLQQATYIPSKRFSTSSQHSDSETETTRLIQGTIDRLEYFQHLQQATYIPSKRFSTSSQHSDSETTSSSSSLQSQSFWYLGSINISGSKLSHINRYFNQLVFDDDFYDIARKLGSNVTLDLRSIKDLDSTDLQLQLYQFNENLSRLFKNQDKTHINILNNSAERGQFVKAYDTDLIMISVIDLIITKLTNLLVSLQSHSVIEPVVIGLVENITKKILRGKLLEPYHEMILNEVMNFVDNDVETLYFH</sequence>
<reference evidence="1" key="2">
    <citation type="submission" date="2021-01" db="EMBL/GenBank/DDBJ databases">
        <authorList>
            <person name="Schikora-Tamarit M.A."/>
        </authorList>
    </citation>
    <scope>NUCLEOTIDE SEQUENCE</scope>
    <source>
        <strain evidence="1">CBS2887</strain>
    </source>
</reference>
<dbReference type="Proteomes" id="UP000774326">
    <property type="component" value="Unassembled WGS sequence"/>
</dbReference>
<dbReference type="EMBL" id="JAEUBG010004464">
    <property type="protein sequence ID" value="KAH3681343.1"/>
    <property type="molecule type" value="Genomic_DNA"/>
</dbReference>
<reference evidence="1" key="1">
    <citation type="journal article" date="2021" name="Open Biol.">
        <title>Shared evolutionary footprints suggest mitochondrial oxidative damage underlies multiple complex I losses in fungi.</title>
        <authorList>
            <person name="Schikora-Tamarit M.A."/>
            <person name="Marcet-Houben M."/>
            <person name="Nosek J."/>
            <person name="Gabaldon T."/>
        </authorList>
    </citation>
    <scope>NUCLEOTIDE SEQUENCE</scope>
    <source>
        <strain evidence="1">CBS2887</strain>
    </source>
</reference>
<comment type="caution">
    <text evidence="1">The sequence shown here is derived from an EMBL/GenBank/DDBJ whole genome shotgun (WGS) entry which is preliminary data.</text>
</comment>
<accession>A0A9P8PZG0</accession>